<dbReference type="InterPro" id="IPR020828">
    <property type="entry name" value="GlycerAld_3-P_DH_NAD(P)-bd"/>
</dbReference>
<dbReference type="SMART" id="SM00846">
    <property type="entry name" value="Gp_dh_N"/>
    <property type="match status" value="1"/>
</dbReference>
<dbReference type="GO" id="GO:0016620">
    <property type="term" value="F:oxidoreductase activity, acting on the aldehyde or oxo group of donors, NAD or NADP as acceptor"/>
    <property type="evidence" value="ECO:0007669"/>
    <property type="project" value="InterPro"/>
</dbReference>
<reference evidence="8" key="1">
    <citation type="journal article" date="2023" name="Arch. Microbiol.">
        <title>Desulfoferula mesophilus gen. nov. sp. nov., a mesophilic sulfate-reducing bacterium isolated from a brackish lake sediment.</title>
        <authorList>
            <person name="Watanabe T."/>
            <person name="Yabe T."/>
            <person name="Tsuji J.M."/>
            <person name="Fukui M."/>
        </authorList>
    </citation>
    <scope>NUCLEOTIDE SEQUENCE [LARGE SCALE GENOMIC DNA]</scope>
    <source>
        <strain evidence="8">12FAK</strain>
    </source>
</reference>
<dbReference type="InterPro" id="IPR020829">
    <property type="entry name" value="GlycerAld_3-P_DH_cat"/>
</dbReference>
<keyword evidence="3" id="KW-0520">NAD</keyword>
<feature type="binding site" evidence="3">
    <location>
        <position position="327"/>
    </location>
    <ligand>
        <name>NAD(+)</name>
        <dbReference type="ChEBI" id="CHEBI:57540"/>
    </ligand>
</feature>
<keyword evidence="1" id="KW-0560">Oxidoreductase</keyword>
<dbReference type="EMBL" id="AP028679">
    <property type="protein sequence ID" value="BEQ13515.1"/>
    <property type="molecule type" value="Genomic_DNA"/>
</dbReference>
<name>A0AAU9E9D6_9BACT</name>
<dbReference type="GO" id="GO:0051287">
    <property type="term" value="F:NAD binding"/>
    <property type="evidence" value="ECO:0007669"/>
    <property type="project" value="InterPro"/>
</dbReference>
<evidence type="ECO:0000256" key="1">
    <source>
        <dbReference type="ARBA" id="ARBA00023002"/>
    </source>
</evidence>
<organism evidence="7 8">
    <name type="scientific">Desulfoferula mesophila</name>
    <dbReference type="NCBI Taxonomy" id="3058419"/>
    <lineage>
        <taxon>Bacteria</taxon>
        <taxon>Pseudomonadati</taxon>
        <taxon>Thermodesulfobacteriota</taxon>
        <taxon>Desulfarculia</taxon>
        <taxon>Desulfarculales</taxon>
        <taxon>Desulfarculaceae</taxon>
        <taxon>Desulfoferula</taxon>
    </lineage>
</organism>
<dbReference type="AlphaFoldDB" id="A0AAU9E9D6"/>
<dbReference type="KEGG" id="dmp:FAK_05810"/>
<feature type="binding site" evidence="3">
    <location>
        <position position="128"/>
    </location>
    <ligand>
        <name>NAD(+)</name>
        <dbReference type="ChEBI" id="CHEBI:57540"/>
    </ligand>
</feature>
<keyword evidence="8" id="KW-1185">Reference proteome</keyword>
<protein>
    <submittedName>
        <fullName evidence="7">Glyceraldehyde-3-phosphate dehydrogenase</fullName>
    </submittedName>
</protein>
<proteinExistence type="inferred from homology"/>
<dbReference type="PIRSF" id="PIRSF000149">
    <property type="entry name" value="GAP_DH"/>
    <property type="match status" value="1"/>
</dbReference>
<feature type="site" description="Activates thiol group during catalysis" evidence="4">
    <location>
        <position position="187"/>
    </location>
</feature>
<gene>
    <name evidence="7" type="ORF">FAK_05810</name>
</gene>
<dbReference type="Pfam" id="PF00044">
    <property type="entry name" value="Gp_dh_N"/>
    <property type="match status" value="1"/>
</dbReference>
<comment type="similarity">
    <text evidence="5">Belongs to the glyceraldehyde-3-phosphate dehydrogenase family.</text>
</comment>
<keyword evidence="3" id="KW-0547">Nucleotide-binding</keyword>
<dbReference type="RefSeq" id="WP_338605232.1">
    <property type="nucleotide sequence ID" value="NZ_AP028679.1"/>
</dbReference>
<dbReference type="PANTHER" id="PTHR43148">
    <property type="entry name" value="GLYCERALDEHYDE-3-PHOSPHATE DEHYDROGENASE 2"/>
    <property type="match status" value="1"/>
</dbReference>
<dbReference type="InterPro" id="IPR036291">
    <property type="entry name" value="NAD(P)-bd_dom_sf"/>
</dbReference>
<dbReference type="SUPFAM" id="SSF55347">
    <property type="entry name" value="Glyceraldehyde-3-phosphate dehydrogenase-like, C-terminal domain"/>
    <property type="match status" value="1"/>
</dbReference>
<feature type="active site" description="Nucleophile" evidence="2">
    <location>
        <position position="160"/>
    </location>
</feature>
<evidence type="ECO:0000256" key="3">
    <source>
        <dbReference type="PIRSR" id="PIRSR000149-3"/>
    </source>
</evidence>
<evidence type="ECO:0000313" key="7">
    <source>
        <dbReference type="EMBL" id="BEQ13515.1"/>
    </source>
</evidence>
<evidence type="ECO:0000313" key="8">
    <source>
        <dbReference type="Proteomes" id="UP001366166"/>
    </source>
</evidence>
<evidence type="ECO:0000256" key="4">
    <source>
        <dbReference type="PIRSR" id="PIRSR000149-4"/>
    </source>
</evidence>
<dbReference type="Gene3D" id="3.30.360.10">
    <property type="entry name" value="Dihydrodipicolinate Reductase, domain 2"/>
    <property type="match status" value="1"/>
</dbReference>
<dbReference type="InterPro" id="IPR020831">
    <property type="entry name" value="GlycerAld/Erythrose_P_DH"/>
</dbReference>
<evidence type="ECO:0000256" key="5">
    <source>
        <dbReference type="RuleBase" id="RU000397"/>
    </source>
</evidence>
<evidence type="ECO:0000259" key="6">
    <source>
        <dbReference type="SMART" id="SM00846"/>
    </source>
</evidence>
<dbReference type="Pfam" id="PF02800">
    <property type="entry name" value="Gp_dh_C"/>
    <property type="match status" value="1"/>
</dbReference>
<evidence type="ECO:0000256" key="2">
    <source>
        <dbReference type="PIRSR" id="PIRSR000149-1"/>
    </source>
</evidence>
<dbReference type="Gene3D" id="3.40.50.720">
    <property type="entry name" value="NAD(P)-binding Rossmann-like Domain"/>
    <property type="match status" value="1"/>
</dbReference>
<sequence length="346" mass="36378">MAGIGIIGLGRVGRCLLRVLASRGLLGSVRAIAELNPGGRDNRVLTENLAYLLAADSTYGPFPVPVATDGVSLVLDGQSVPVHYNPHPQQVDWAGQGATVVVEASGDPQAAAEARGLLGQGVDKVLFTRSAATADVTLIRGLNLDAYDSSAHRLISCSTCTANALAPVLSVLHGAYKVRRGSIVSVHPALSGDRMLDAPAREFAAGRSALGVRAVTSQVARTVGQALPDLAGRLTAMSLRVPTTVVNALLADLVLEKPPSELGEVESLLERAVMNGPLAGVAALERGIMGRPRMAADFQGDPHSSLIDLNWLALSGELLRIHLWHDNEYAYCCRVADTLELILSRL</sequence>
<dbReference type="Proteomes" id="UP001366166">
    <property type="component" value="Chromosome"/>
</dbReference>
<dbReference type="SUPFAM" id="SSF51735">
    <property type="entry name" value="NAD(P)-binding Rossmann-fold domains"/>
    <property type="match status" value="1"/>
</dbReference>
<dbReference type="PRINTS" id="PR00078">
    <property type="entry name" value="G3PDHDRGNASE"/>
</dbReference>
<accession>A0AAU9E9D6</accession>
<feature type="domain" description="Glyceraldehyde 3-phosphate dehydrogenase NAD(P) binding" evidence="6">
    <location>
        <begin position="2"/>
        <end position="160"/>
    </location>
</feature>